<evidence type="ECO:0008006" key="17">
    <source>
        <dbReference type="Google" id="ProtNLM"/>
    </source>
</evidence>
<accession>A0A1X6N339</accession>
<keyword evidence="5 13" id="KW-0349">Heme</keyword>
<comment type="subcellular location">
    <subcellularLocation>
        <location evidence="2">Membrane</location>
        <topology evidence="2">Single-pass membrane protein</topology>
    </subcellularLocation>
</comment>
<gene>
    <name evidence="15" type="ORF">POSPLADRAFT_1142184</name>
</gene>
<keyword evidence="12 14" id="KW-0472">Membrane</keyword>
<sequence>MLLNEKAFSLELGRYLLAIPIVIVLWLWRQRQRRAFPPGPPARFIIGNILQVSPLGAWFKFCQYKEQYGDLLFFHGLGNHVLVLNSMKAINDLLDKRSGIYSNRPTFTVVSELMGLSQSMPLLPYGEEWRAHRRLAHTALSPAAVKRYHGVQEDLAALLCQRLLQSPEDFFNHVRLIAGNVILSVVYGLPVETAEDEYIAHAERTMQVISEATVPGAYLCDLMPFLKHLPSWVPFQREASTGREMIERLVSKPYEHVKREMDAGRAPPSMTQDLLSVRINDMQDIEQRIKWTAGAMYGAGGETTYSTVLVFIMAMALHPDKQRRAQQELDSVVGTGRFPSISDRAHLPYVNAVIKETMRWHPVLPLSIARMSAQDDLYNGYYIPKGTIVIPNVWAVALDCPQGTEFIPERFLGDDAPIDPATWAFGFAKRICPGKYLGENSVFILITTLLAMFDIMPDPSEDLRPNFTLNLVSYPHPFKCRIQPRSEAHAQMMLLRASNYSA</sequence>
<evidence type="ECO:0000256" key="4">
    <source>
        <dbReference type="ARBA" id="ARBA00010617"/>
    </source>
</evidence>
<dbReference type="CDD" id="cd11065">
    <property type="entry name" value="CYP64-like"/>
    <property type="match status" value="1"/>
</dbReference>
<evidence type="ECO:0000256" key="14">
    <source>
        <dbReference type="SAM" id="Phobius"/>
    </source>
</evidence>
<evidence type="ECO:0000256" key="11">
    <source>
        <dbReference type="ARBA" id="ARBA00023033"/>
    </source>
</evidence>
<keyword evidence="16" id="KW-1185">Reference proteome</keyword>
<evidence type="ECO:0000256" key="13">
    <source>
        <dbReference type="PIRSR" id="PIRSR602401-1"/>
    </source>
</evidence>
<dbReference type="Proteomes" id="UP000194127">
    <property type="component" value="Unassembled WGS sequence"/>
</dbReference>
<keyword evidence="7 13" id="KW-0479">Metal-binding</keyword>
<dbReference type="AlphaFoldDB" id="A0A1X6N339"/>
<evidence type="ECO:0000256" key="12">
    <source>
        <dbReference type="ARBA" id="ARBA00023136"/>
    </source>
</evidence>
<dbReference type="RefSeq" id="XP_024339812.1">
    <property type="nucleotide sequence ID" value="XM_024485398.1"/>
</dbReference>
<dbReference type="PANTHER" id="PTHR46300">
    <property type="entry name" value="P450, PUTATIVE (EUROFUNG)-RELATED-RELATED"/>
    <property type="match status" value="1"/>
</dbReference>
<keyword evidence="10 13" id="KW-0408">Iron</keyword>
<dbReference type="Gene3D" id="1.10.630.10">
    <property type="entry name" value="Cytochrome P450"/>
    <property type="match status" value="1"/>
</dbReference>
<comment type="similarity">
    <text evidence="4">Belongs to the cytochrome P450 family.</text>
</comment>
<feature type="transmembrane region" description="Helical" evidence="14">
    <location>
        <begin position="12"/>
        <end position="28"/>
    </location>
</feature>
<dbReference type="SUPFAM" id="SSF48264">
    <property type="entry name" value="Cytochrome P450"/>
    <property type="match status" value="1"/>
</dbReference>
<dbReference type="InterPro" id="IPR036396">
    <property type="entry name" value="Cyt_P450_sf"/>
</dbReference>
<feature type="binding site" description="axial binding residue" evidence="13">
    <location>
        <position position="432"/>
    </location>
    <ligand>
        <name>heme</name>
        <dbReference type="ChEBI" id="CHEBI:30413"/>
    </ligand>
    <ligandPart>
        <name>Fe</name>
        <dbReference type="ChEBI" id="CHEBI:18248"/>
    </ligandPart>
</feature>
<evidence type="ECO:0000256" key="5">
    <source>
        <dbReference type="ARBA" id="ARBA00022617"/>
    </source>
</evidence>
<evidence type="ECO:0000256" key="7">
    <source>
        <dbReference type="ARBA" id="ARBA00022723"/>
    </source>
</evidence>
<name>A0A1X6N339_9APHY</name>
<dbReference type="PANTHER" id="PTHR46300:SF7">
    <property type="entry name" value="P450, PUTATIVE (EUROFUNG)-RELATED"/>
    <property type="match status" value="1"/>
</dbReference>
<keyword evidence="9" id="KW-0560">Oxidoreductase</keyword>
<evidence type="ECO:0000256" key="10">
    <source>
        <dbReference type="ARBA" id="ARBA00023004"/>
    </source>
</evidence>
<dbReference type="GeneID" id="36330347"/>
<dbReference type="PRINTS" id="PR00385">
    <property type="entry name" value="P450"/>
</dbReference>
<evidence type="ECO:0000313" key="16">
    <source>
        <dbReference type="Proteomes" id="UP000194127"/>
    </source>
</evidence>
<evidence type="ECO:0000256" key="6">
    <source>
        <dbReference type="ARBA" id="ARBA00022692"/>
    </source>
</evidence>
<dbReference type="Pfam" id="PF00067">
    <property type="entry name" value="p450"/>
    <property type="match status" value="1"/>
</dbReference>
<dbReference type="EMBL" id="KZ110596">
    <property type="protein sequence ID" value="OSX63018.1"/>
    <property type="molecule type" value="Genomic_DNA"/>
</dbReference>
<keyword evidence="8 14" id="KW-1133">Transmembrane helix</keyword>
<dbReference type="GO" id="GO:0016020">
    <property type="term" value="C:membrane"/>
    <property type="evidence" value="ECO:0007669"/>
    <property type="project" value="UniProtKB-SubCell"/>
</dbReference>
<dbReference type="GO" id="GO:0016705">
    <property type="term" value="F:oxidoreductase activity, acting on paired donors, with incorporation or reduction of molecular oxygen"/>
    <property type="evidence" value="ECO:0007669"/>
    <property type="project" value="InterPro"/>
</dbReference>
<evidence type="ECO:0000256" key="3">
    <source>
        <dbReference type="ARBA" id="ARBA00005179"/>
    </source>
</evidence>
<dbReference type="InterPro" id="IPR001128">
    <property type="entry name" value="Cyt_P450"/>
</dbReference>
<dbReference type="GO" id="GO:0020037">
    <property type="term" value="F:heme binding"/>
    <property type="evidence" value="ECO:0007669"/>
    <property type="project" value="InterPro"/>
</dbReference>
<evidence type="ECO:0000313" key="15">
    <source>
        <dbReference type="EMBL" id="OSX63018.1"/>
    </source>
</evidence>
<keyword evidence="11" id="KW-0503">Monooxygenase</keyword>
<dbReference type="InterPro" id="IPR050364">
    <property type="entry name" value="Cytochrome_P450_fung"/>
</dbReference>
<organism evidence="15 16">
    <name type="scientific">Postia placenta MAD-698-R-SB12</name>
    <dbReference type="NCBI Taxonomy" id="670580"/>
    <lineage>
        <taxon>Eukaryota</taxon>
        <taxon>Fungi</taxon>
        <taxon>Dikarya</taxon>
        <taxon>Basidiomycota</taxon>
        <taxon>Agaricomycotina</taxon>
        <taxon>Agaricomycetes</taxon>
        <taxon>Polyporales</taxon>
        <taxon>Adustoporiaceae</taxon>
        <taxon>Rhodonia</taxon>
    </lineage>
</organism>
<keyword evidence="6 14" id="KW-0812">Transmembrane</keyword>
<evidence type="ECO:0000256" key="2">
    <source>
        <dbReference type="ARBA" id="ARBA00004167"/>
    </source>
</evidence>
<proteinExistence type="inferred from homology"/>
<evidence type="ECO:0000256" key="1">
    <source>
        <dbReference type="ARBA" id="ARBA00001971"/>
    </source>
</evidence>
<comment type="pathway">
    <text evidence="3">Secondary metabolite biosynthesis.</text>
</comment>
<comment type="cofactor">
    <cofactor evidence="1 13">
        <name>heme</name>
        <dbReference type="ChEBI" id="CHEBI:30413"/>
    </cofactor>
</comment>
<dbReference type="InterPro" id="IPR002401">
    <property type="entry name" value="Cyt_P450_E_grp-I"/>
</dbReference>
<dbReference type="STRING" id="670580.A0A1X6N339"/>
<evidence type="ECO:0000256" key="9">
    <source>
        <dbReference type="ARBA" id="ARBA00023002"/>
    </source>
</evidence>
<dbReference type="OrthoDB" id="2789670at2759"/>
<dbReference type="PRINTS" id="PR00463">
    <property type="entry name" value="EP450I"/>
</dbReference>
<dbReference type="GO" id="GO:0004497">
    <property type="term" value="F:monooxygenase activity"/>
    <property type="evidence" value="ECO:0007669"/>
    <property type="project" value="UniProtKB-KW"/>
</dbReference>
<evidence type="ECO:0000256" key="8">
    <source>
        <dbReference type="ARBA" id="ARBA00022989"/>
    </source>
</evidence>
<dbReference type="GO" id="GO:0005506">
    <property type="term" value="F:iron ion binding"/>
    <property type="evidence" value="ECO:0007669"/>
    <property type="project" value="InterPro"/>
</dbReference>
<reference evidence="15 16" key="1">
    <citation type="submission" date="2017-04" db="EMBL/GenBank/DDBJ databases">
        <title>Genome Sequence of the Model Brown-Rot Fungus Postia placenta SB12.</title>
        <authorList>
            <consortium name="DOE Joint Genome Institute"/>
            <person name="Gaskell J."/>
            <person name="Kersten P."/>
            <person name="Larrondo L.F."/>
            <person name="Canessa P."/>
            <person name="Martinez D."/>
            <person name="Hibbett D."/>
            <person name="Schmoll M."/>
            <person name="Kubicek C.P."/>
            <person name="Martinez A.T."/>
            <person name="Yadav J."/>
            <person name="Master E."/>
            <person name="Magnuson J.K."/>
            <person name="James T."/>
            <person name="Yaver D."/>
            <person name="Berka R."/>
            <person name="Labutti K."/>
            <person name="Lipzen A."/>
            <person name="Aerts A."/>
            <person name="Barry K."/>
            <person name="Henrissat B."/>
            <person name="Blanchette R."/>
            <person name="Grigoriev I."/>
            <person name="Cullen D."/>
        </authorList>
    </citation>
    <scope>NUCLEOTIDE SEQUENCE [LARGE SCALE GENOMIC DNA]</scope>
    <source>
        <strain evidence="15 16">MAD-698-R-SB12</strain>
    </source>
</reference>
<protein>
    <recommendedName>
        <fullName evidence="17">Cytochrome P450</fullName>
    </recommendedName>
</protein>